<keyword evidence="7 9" id="KW-0472">Membrane</keyword>
<evidence type="ECO:0000256" key="9">
    <source>
        <dbReference type="HAMAP-Rule" id="MF_01148"/>
    </source>
</evidence>
<dbReference type="PANTHER" id="PTHR38686:SF1">
    <property type="entry name" value="APOLIPOPROTEIN N-ACYLTRANSFERASE"/>
    <property type="match status" value="1"/>
</dbReference>
<evidence type="ECO:0000256" key="2">
    <source>
        <dbReference type="ARBA" id="ARBA00010065"/>
    </source>
</evidence>
<dbReference type="InterPro" id="IPR003010">
    <property type="entry name" value="C-N_Hydrolase"/>
</dbReference>
<dbReference type="Pfam" id="PF20154">
    <property type="entry name" value="LNT_N"/>
    <property type="match status" value="1"/>
</dbReference>
<name>A0A5C5GI07_9RHOB</name>
<feature type="transmembrane region" description="Helical" evidence="9">
    <location>
        <begin position="161"/>
        <end position="180"/>
    </location>
</feature>
<dbReference type="SUPFAM" id="SSF56317">
    <property type="entry name" value="Carbon-nitrogen hydrolase"/>
    <property type="match status" value="1"/>
</dbReference>
<evidence type="ECO:0000313" key="11">
    <source>
        <dbReference type="EMBL" id="TNY33549.1"/>
    </source>
</evidence>
<reference evidence="11 12" key="1">
    <citation type="submission" date="2019-06" db="EMBL/GenBank/DDBJ databases">
        <title>Genome of new Rhodobacteraceae sp. SM1903.</title>
        <authorList>
            <person name="Ren X."/>
        </authorList>
    </citation>
    <scope>NUCLEOTIDE SEQUENCE [LARGE SCALE GENOMIC DNA]</scope>
    <source>
        <strain evidence="11 12">SM1903</strain>
    </source>
</reference>
<dbReference type="GO" id="GO:0005886">
    <property type="term" value="C:plasma membrane"/>
    <property type="evidence" value="ECO:0007669"/>
    <property type="project" value="UniProtKB-SubCell"/>
</dbReference>
<dbReference type="PROSITE" id="PS50263">
    <property type="entry name" value="CN_HYDROLASE"/>
    <property type="match status" value="1"/>
</dbReference>
<keyword evidence="8 9" id="KW-0012">Acyltransferase</keyword>
<protein>
    <recommendedName>
        <fullName evidence="9">Apolipoprotein N-acyltransferase</fullName>
        <shortName evidence="9">ALP N-acyltransferase</shortName>
        <ecNumber evidence="9">2.3.1.269</ecNumber>
    </recommendedName>
</protein>
<keyword evidence="4 9" id="KW-0808">Transferase</keyword>
<feature type="transmembrane region" description="Helical" evidence="9">
    <location>
        <begin position="135"/>
        <end position="155"/>
    </location>
</feature>
<dbReference type="RefSeq" id="WP_140194236.1">
    <property type="nucleotide sequence ID" value="NZ_CP065915.1"/>
</dbReference>
<feature type="domain" description="CN hydrolase" evidence="10">
    <location>
        <begin position="223"/>
        <end position="461"/>
    </location>
</feature>
<proteinExistence type="inferred from homology"/>
<feature type="transmembrane region" description="Helical" evidence="9">
    <location>
        <begin position="58"/>
        <end position="78"/>
    </location>
</feature>
<evidence type="ECO:0000256" key="4">
    <source>
        <dbReference type="ARBA" id="ARBA00022679"/>
    </source>
</evidence>
<comment type="caution">
    <text evidence="11">The sequence shown here is derived from an EMBL/GenBank/DDBJ whole genome shotgun (WGS) entry which is preliminary data.</text>
</comment>
<comment type="pathway">
    <text evidence="9">Protein modification; lipoprotein biosynthesis (N-acyl transfer).</text>
</comment>
<gene>
    <name evidence="9 11" type="primary">lnt</name>
    <name evidence="11" type="ORF">FHY64_09815</name>
</gene>
<evidence type="ECO:0000256" key="3">
    <source>
        <dbReference type="ARBA" id="ARBA00022475"/>
    </source>
</evidence>
<dbReference type="HAMAP" id="MF_01148">
    <property type="entry name" value="Lnt"/>
    <property type="match status" value="1"/>
</dbReference>
<evidence type="ECO:0000256" key="7">
    <source>
        <dbReference type="ARBA" id="ARBA00023136"/>
    </source>
</evidence>
<dbReference type="CDD" id="cd07571">
    <property type="entry name" value="ALP_N-acyl_transferase"/>
    <property type="match status" value="1"/>
</dbReference>
<dbReference type="InterPro" id="IPR004563">
    <property type="entry name" value="Apolipo_AcylTrfase"/>
</dbReference>
<accession>A0A5C5GI07</accession>
<dbReference type="EMBL" id="VFFF01000001">
    <property type="protein sequence ID" value="TNY33549.1"/>
    <property type="molecule type" value="Genomic_DNA"/>
</dbReference>
<evidence type="ECO:0000256" key="5">
    <source>
        <dbReference type="ARBA" id="ARBA00022692"/>
    </source>
</evidence>
<dbReference type="Proteomes" id="UP000314011">
    <property type="component" value="Unassembled WGS sequence"/>
</dbReference>
<dbReference type="GO" id="GO:0042158">
    <property type="term" value="P:lipoprotein biosynthetic process"/>
    <property type="evidence" value="ECO:0007669"/>
    <property type="project" value="UniProtKB-UniRule"/>
</dbReference>
<sequence length="503" mass="53740">MNDAPRSVGRLRYRWWLALLGGAAASLGQAPFGLWPVSLVALAFIIHLAQSRPTRRSMAAALWWVGTGYFLASLNWLVEPFMVDAARDGWMAPFAVVFMAGGLALFWGAAGAAAFRLGPFGLAATLSLAELTRSLILTGFPWALIGHIWIGTPVAQLAALGGPHLLTILALLVAALPVALRRPLPGFAAGVALTVLLIGAGWLRTTLVPIPETPANAPIVRLVQPNAPQDEKWDPMKSGTFFERQLTYTEAEPRPDLVVWPETAVPYFLETAPGAIEVMADAAAGIPVVFGIQRYEHPRYFNALALLNAEGEVGQVYDKAHLVPFGEYVPFADLLAKVGIHGLAANEGGGFSSGVAGSQVVLPGIGPALPLICYEGIFAEEVNATETRPRVLLLITNDAWFGKFSGPYQHVAQARLRAIEMGLPMIRVANTGVSAMIDPHGNLIESLPLGEAGFLDVPLPEALPATPFDRFADWLAIGVILATLALGLHHARRNRVDAESPEP</sequence>
<evidence type="ECO:0000259" key="10">
    <source>
        <dbReference type="PROSITE" id="PS50263"/>
    </source>
</evidence>
<comment type="similarity">
    <text evidence="2 9">Belongs to the CN hydrolase family. Apolipoprotein N-acyltransferase subfamily.</text>
</comment>
<evidence type="ECO:0000256" key="8">
    <source>
        <dbReference type="ARBA" id="ARBA00023315"/>
    </source>
</evidence>
<dbReference type="AlphaFoldDB" id="A0A5C5GI07"/>
<dbReference type="InterPro" id="IPR036526">
    <property type="entry name" value="C-N_Hydrolase_sf"/>
</dbReference>
<dbReference type="NCBIfam" id="TIGR00546">
    <property type="entry name" value="lnt"/>
    <property type="match status" value="1"/>
</dbReference>
<keyword evidence="3 9" id="KW-1003">Cell membrane</keyword>
<evidence type="ECO:0000256" key="6">
    <source>
        <dbReference type="ARBA" id="ARBA00022989"/>
    </source>
</evidence>
<comment type="catalytic activity">
    <reaction evidence="9">
        <text>N-terminal S-1,2-diacyl-sn-glyceryl-L-cysteinyl-[lipoprotein] + a glycerophospholipid = N-acyl-S-1,2-diacyl-sn-glyceryl-L-cysteinyl-[lipoprotein] + a 2-acyl-sn-glycero-3-phospholipid + H(+)</text>
        <dbReference type="Rhea" id="RHEA:48228"/>
        <dbReference type="Rhea" id="RHEA-COMP:14681"/>
        <dbReference type="Rhea" id="RHEA-COMP:14684"/>
        <dbReference type="ChEBI" id="CHEBI:15378"/>
        <dbReference type="ChEBI" id="CHEBI:136912"/>
        <dbReference type="ChEBI" id="CHEBI:140656"/>
        <dbReference type="ChEBI" id="CHEBI:140657"/>
        <dbReference type="ChEBI" id="CHEBI:140660"/>
        <dbReference type="EC" id="2.3.1.269"/>
    </reaction>
</comment>
<keyword evidence="12" id="KW-1185">Reference proteome</keyword>
<dbReference type="UniPathway" id="UPA00666"/>
<organism evidence="11 12">
    <name type="scientific">Pelagovum pacificum</name>
    <dbReference type="NCBI Taxonomy" id="2588711"/>
    <lineage>
        <taxon>Bacteria</taxon>
        <taxon>Pseudomonadati</taxon>
        <taxon>Pseudomonadota</taxon>
        <taxon>Alphaproteobacteria</taxon>
        <taxon>Rhodobacterales</taxon>
        <taxon>Paracoccaceae</taxon>
        <taxon>Pelagovum</taxon>
    </lineage>
</organism>
<dbReference type="Pfam" id="PF00795">
    <property type="entry name" value="CN_hydrolase"/>
    <property type="match status" value="1"/>
</dbReference>
<keyword evidence="11" id="KW-0449">Lipoprotein</keyword>
<evidence type="ECO:0000313" key="12">
    <source>
        <dbReference type="Proteomes" id="UP000314011"/>
    </source>
</evidence>
<dbReference type="EC" id="2.3.1.269" evidence="9"/>
<comment type="subcellular location">
    <subcellularLocation>
        <location evidence="1 9">Cell membrane</location>
        <topology evidence="1 9">Multi-pass membrane protein</topology>
    </subcellularLocation>
</comment>
<dbReference type="GO" id="GO:0016410">
    <property type="term" value="F:N-acyltransferase activity"/>
    <property type="evidence" value="ECO:0007669"/>
    <property type="project" value="UniProtKB-UniRule"/>
</dbReference>
<dbReference type="InterPro" id="IPR045378">
    <property type="entry name" value="LNT_N"/>
</dbReference>
<dbReference type="PANTHER" id="PTHR38686">
    <property type="entry name" value="APOLIPOPROTEIN N-ACYLTRANSFERASE"/>
    <property type="match status" value="1"/>
</dbReference>
<evidence type="ECO:0000256" key="1">
    <source>
        <dbReference type="ARBA" id="ARBA00004651"/>
    </source>
</evidence>
<dbReference type="Gene3D" id="3.60.110.10">
    <property type="entry name" value="Carbon-nitrogen hydrolase"/>
    <property type="match status" value="1"/>
</dbReference>
<feature type="transmembrane region" description="Helical" evidence="9">
    <location>
        <begin position="15"/>
        <end position="46"/>
    </location>
</feature>
<dbReference type="OrthoDB" id="9804277at2"/>
<feature type="transmembrane region" description="Helical" evidence="9">
    <location>
        <begin position="90"/>
        <end position="115"/>
    </location>
</feature>
<feature type="transmembrane region" description="Helical" evidence="9">
    <location>
        <begin position="187"/>
        <end position="203"/>
    </location>
</feature>
<comment type="function">
    <text evidence="9">Catalyzes the phospholipid dependent N-acylation of the N-terminal cysteine of apolipoprotein, the last step in lipoprotein maturation.</text>
</comment>
<keyword evidence="5 9" id="KW-0812">Transmembrane</keyword>
<keyword evidence="6 9" id="KW-1133">Transmembrane helix</keyword>